<dbReference type="RefSeq" id="WP_146422924.1">
    <property type="nucleotide sequence ID" value="NZ_QKYU01000021.1"/>
</dbReference>
<reference evidence="2 3" key="1">
    <citation type="submission" date="2018-06" db="EMBL/GenBank/DDBJ databases">
        <title>Genomic Encyclopedia of Archaeal and Bacterial Type Strains, Phase II (KMG-II): from individual species to whole genera.</title>
        <authorList>
            <person name="Goeker M."/>
        </authorList>
    </citation>
    <scope>NUCLEOTIDE SEQUENCE [LARGE SCALE GENOMIC DNA]</scope>
    <source>
        <strain evidence="2 3">DSM 24525</strain>
    </source>
</reference>
<comment type="caution">
    <text evidence="2">The sequence shown here is derived from an EMBL/GenBank/DDBJ whole genome shotgun (WGS) entry which is preliminary data.</text>
</comment>
<dbReference type="Proteomes" id="UP000249688">
    <property type="component" value="Unassembled WGS sequence"/>
</dbReference>
<evidence type="ECO:0000313" key="3">
    <source>
        <dbReference type="Proteomes" id="UP000249688"/>
    </source>
</evidence>
<sequence length="125" mass="13813">MPARHEKLSQALSLILSLSTSQGGLTVREMMAIQGCGRRTIERLLKAIDQVCRSLEQVPSAEREKRWRLGPTPLAWAVAISLEEVAEIEAAAHRLDGEGLRESAGRLRSASRKLRARDRADTMPA</sequence>
<name>A0A2W7IRQ1_9PROT</name>
<keyword evidence="3" id="KW-1185">Reference proteome</keyword>
<proteinExistence type="predicted"/>
<dbReference type="AlphaFoldDB" id="A0A2W7IRQ1"/>
<evidence type="ECO:0000256" key="1">
    <source>
        <dbReference type="SAM" id="MobiDB-lite"/>
    </source>
</evidence>
<protein>
    <submittedName>
        <fullName evidence="2">Uncharacterized protein</fullName>
    </submittedName>
</protein>
<evidence type="ECO:0000313" key="2">
    <source>
        <dbReference type="EMBL" id="PZW41313.1"/>
    </source>
</evidence>
<dbReference type="EMBL" id="QKYU01000021">
    <property type="protein sequence ID" value="PZW41313.1"/>
    <property type="molecule type" value="Genomic_DNA"/>
</dbReference>
<organism evidence="2 3">
    <name type="scientific">Humitalea rosea</name>
    <dbReference type="NCBI Taxonomy" id="990373"/>
    <lineage>
        <taxon>Bacteria</taxon>
        <taxon>Pseudomonadati</taxon>
        <taxon>Pseudomonadota</taxon>
        <taxon>Alphaproteobacteria</taxon>
        <taxon>Acetobacterales</taxon>
        <taxon>Roseomonadaceae</taxon>
        <taxon>Humitalea</taxon>
    </lineage>
</organism>
<dbReference type="OrthoDB" id="7626446at2"/>
<feature type="region of interest" description="Disordered" evidence="1">
    <location>
        <begin position="102"/>
        <end position="125"/>
    </location>
</feature>
<accession>A0A2W7IRQ1</accession>
<gene>
    <name evidence="2" type="ORF">C8P66_12120</name>
</gene>